<dbReference type="GeneID" id="39867887"/>
<accession>A0A1A8WWL6</accession>
<dbReference type="Proteomes" id="UP000219813">
    <property type="component" value="Chromosome 7"/>
</dbReference>
<evidence type="ECO:0000313" key="6">
    <source>
        <dbReference type="Proteomes" id="UP000078597"/>
    </source>
</evidence>
<feature type="domain" description="RRM" evidence="3">
    <location>
        <begin position="182"/>
        <end position="267"/>
    </location>
</feature>
<gene>
    <name evidence="5" type="primary">PmUG01_07032400</name>
    <name evidence="4" type="ORF">PMALA_048690</name>
    <name evidence="5" type="ORF">PMUG01_07032400</name>
</gene>
<evidence type="ECO:0000313" key="4">
    <source>
        <dbReference type="EMBL" id="SBS95722.1"/>
    </source>
</evidence>
<dbReference type="InterPro" id="IPR012677">
    <property type="entry name" value="Nucleotide-bd_a/b_plait_sf"/>
</dbReference>
<keyword evidence="7" id="KW-1185">Reference proteome</keyword>
<feature type="region of interest" description="Disordered" evidence="2">
    <location>
        <begin position="99"/>
        <end position="120"/>
    </location>
</feature>
<dbReference type="GO" id="GO:0003723">
    <property type="term" value="F:RNA binding"/>
    <property type="evidence" value="ECO:0007669"/>
    <property type="project" value="UniProtKB-UniRule"/>
</dbReference>
<feature type="region of interest" description="Disordered" evidence="2">
    <location>
        <begin position="1"/>
        <end position="77"/>
    </location>
</feature>
<dbReference type="Pfam" id="PF00076">
    <property type="entry name" value="RRM_1"/>
    <property type="match status" value="2"/>
</dbReference>
<reference evidence="4" key="1">
    <citation type="submission" date="2016-05" db="EMBL/GenBank/DDBJ databases">
        <authorList>
            <person name="Lavstsen T."/>
            <person name="Jespersen J.S."/>
        </authorList>
    </citation>
    <scope>NUCLEOTIDE SEQUENCE [LARGE SCALE GENOMIC DNA]</scope>
</reference>
<proteinExistence type="predicted"/>
<dbReference type="InterPro" id="IPR000504">
    <property type="entry name" value="RRM_dom"/>
</dbReference>
<dbReference type="AlphaFoldDB" id="A0A1A8WWL6"/>
<evidence type="ECO:0000256" key="1">
    <source>
        <dbReference type="PROSITE-ProRule" id="PRU00176"/>
    </source>
</evidence>
<reference evidence="5 7" key="3">
    <citation type="submission" date="2016-06" db="EMBL/GenBank/DDBJ databases">
        <authorList>
            <consortium name="Pathogen Informatics"/>
        </authorList>
    </citation>
    <scope>NUCLEOTIDE SEQUENCE [LARGE SCALE GENOMIC DNA]</scope>
</reference>
<dbReference type="SUPFAM" id="SSF54928">
    <property type="entry name" value="RNA-binding domain, RBD"/>
    <property type="match status" value="2"/>
</dbReference>
<dbReference type="PROSITE" id="PS50102">
    <property type="entry name" value="RRM"/>
    <property type="match status" value="2"/>
</dbReference>
<evidence type="ECO:0000256" key="2">
    <source>
        <dbReference type="SAM" id="MobiDB-lite"/>
    </source>
</evidence>
<dbReference type="PANTHER" id="PTHR15241:SF304">
    <property type="entry name" value="RRM DOMAIN-CONTAINING PROTEIN"/>
    <property type="match status" value="1"/>
</dbReference>
<dbReference type="KEGG" id="pmal:PMUG01_07032400"/>
<dbReference type="CDD" id="cd00590">
    <property type="entry name" value="RRM_SF"/>
    <property type="match status" value="1"/>
</dbReference>
<protein>
    <submittedName>
        <fullName evidence="4 5">U4/U6 snRNA-associated-splicing factor, putative</fullName>
    </submittedName>
</protein>
<dbReference type="OMA" id="EENNCTI"/>
<evidence type="ECO:0000313" key="7">
    <source>
        <dbReference type="Proteomes" id="UP000219813"/>
    </source>
</evidence>
<evidence type="ECO:0000259" key="3">
    <source>
        <dbReference type="PROSITE" id="PS50102"/>
    </source>
</evidence>
<dbReference type="RefSeq" id="XP_028860794.1">
    <property type="nucleotide sequence ID" value="XM_029004068.1"/>
</dbReference>
<name>A0A1A8WWL6_PLAMA</name>
<dbReference type="EMBL" id="LT594628">
    <property type="protein sequence ID" value="SBT87862.1"/>
    <property type="molecule type" value="Genomic_DNA"/>
</dbReference>
<dbReference type="EMBL" id="FLQW01003457">
    <property type="protein sequence ID" value="SBS95722.1"/>
    <property type="molecule type" value="Genomic_DNA"/>
</dbReference>
<feature type="compositionally biased region" description="Basic residues" evidence="2">
    <location>
        <begin position="104"/>
        <end position="114"/>
    </location>
</feature>
<organism evidence="4 6">
    <name type="scientific">Plasmodium malariae</name>
    <dbReference type="NCBI Taxonomy" id="5858"/>
    <lineage>
        <taxon>Eukaryota</taxon>
        <taxon>Sar</taxon>
        <taxon>Alveolata</taxon>
        <taxon>Apicomplexa</taxon>
        <taxon>Aconoidasida</taxon>
        <taxon>Haemosporida</taxon>
        <taxon>Plasmodiidae</taxon>
        <taxon>Plasmodium</taxon>
        <taxon>Plasmodium (Plasmodium)</taxon>
    </lineage>
</organism>
<dbReference type="Gene3D" id="3.30.70.330">
    <property type="match status" value="2"/>
</dbReference>
<feature type="domain" description="RRM" evidence="3">
    <location>
        <begin position="389"/>
        <end position="469"/>
    </location>
</feature>
<evidence type="ECO:0000313" key="5">
    <source>
        <dbReference type="EMBL" id="SBT87862.1"/>
    </source>
</evidence>
<dbReference type="SMART" id="SM00360">
    <property type="entry name" value="RRM"/>
    <property type="match status" value="2"/>
</dbReference>
<dbReference type="InterPro" id="IPR035979">
    <property type="entry name" value="RBD_domain_sf"/>
</dbReference>
<keyword evidence="1" id="KW-0694">RNA-binding</keyword>
<dbReference type="OrthoDB" id="439808at2759"/>
<dbReference type="Proteomes" id="UP000078597">
    <property type="component" value="Unassembled WGS sequence"/>
</dbReference>
<dbReference type="PANTHER" id="PTHR15241">
    <property type="entry name" value="TRANSFORMER-2-RELATED"/>
    <property type="match status" value="1"/>
</dbReference>
<dbReference type="VEuPathDB" id="PlasmoDB:PmUG01_07032400"/>
<reference evidence="6" key="2">
    <citation type="submission" date="2016-05" db="EMBL/GenBank/DDBJ databases">
        <authorList>
            <person name="Naeem Raeece"/>
        </authorList>
    </citation>
    <scope>NUCLEOTIDE SEQUENCE [LARGE SCALE GENOMIC DNA]</scope>
</reference>
<sequence length="561" mass="65712">MNQSSDSKRRRIDSDIKNEGGKSTYVFDDFNKNELVASSKGKEGMREVPSNAHNLSREKNANGIEENSECADKKSKDKEAYYSNNAIDTSEQNKEALNNSIGAKRNKLNKHKNKNKNERKLNNYIKNELIVEKDEEDEQVDEKGICSYSINKDKSRQSKHYLIQNLQDKSALLNDLTMIEENKLYVKNVKENITKKDLEEYFANIDGYVETRIVFNNSGVSRRFAYIEFDSKESANNFINMLQDSNVKNYKTFTIKNVNLYTSISKPQKTLYEEKKLFMKFTKCDIQNEENLKEKILHFFSNHSVRVTDIRLLGEGVDKHGYLEVEDNESVIKCVETIKECRVEDTHFSLQYCIPIIKKKIIYNIEKIKEQKEKSKQLKEEQKREENSCTIVVKNLHYNTRKNKLKHFFEQIGEIENIYLSKKVSEKNIKRNKGYAFITFKNANDATSSLILNDSIIDGRNILISKFFEDNKIKKNETDQAIMQVVGKENEKLHVDTTEEHIQKKKNPYIYYKKEMATQEKKKKKRINLSKSINTNVPVDKRTDETTGPMTNEDFRKLFFK</sequence>